<dbReference type="Proteomes" id="UP000316624">
    <property type="component" value="Unassembled WGS sequence"/>
</dbReference>
<organism evidence="2 3">
    <name type="scientific">Sphingobium wenxiniae (strain DSM 21828 / CGMCC 1.7748 / JZ-1)</name>
    <dbReference type="NCBI Taxonomy" id="595605"/>
    <lineage>
        <taxon>Bacteria</taxon>
        <taxon>Pseudomonadati</taxon>
        <taxon>Pseudomonadota</taxon>
        <taxon>Alphaproteobacteria</taxon>
        <taxon>Sphingomonadales</taxon>
        <taxon>Sphingomonadaceae</taxon>
        <taxon>Sphingobium</taxon>
    </lineage>
</organism>
<keyword evidence="1" id="KW-1133">Transmembrane helix</keyword>
<dbReference type="EMBL" id="VLKK01000038">
    <property type="protein sequence ID" value="TWH88896.1"/>
    <property type="molecule type" value="Genomic_DNA"/>
</dbReference>
<name>A0A562K0I8_SPHWJ</name>
<keyword evidence="3" id="KW-1185">Reference proteome</keyword>
<comment type="caution">
    <text evidence="2">The sequence shown here is derived from an EMBL/GenBank/DDBJ whole genome shotgun (WGS) entry which is preliminary data.</text>
</comment>
<dbReference type="RefSeq" id="WP_067104971.1">
    <property type="nucleotide sequence ID" value="NZ_JACIIY010000058.1"/>
</dbReference>
<evidence type="ECO:0000313" key="3">
    <source>
        <dbReference type="Proteomes" id="UP000316624"/>
    </source>
</evidence>
<feature type="transmembrane region" description="Helical" evidence="1">
    <location>
        <begin position="67"/>
        <end position="88"/>
    </location>
</feature>
<sequence>MGQLTTVEAANWMALYLATGICCAMAFALSIGMMLCAVYRERSWTAVTSWQAALLFVPRTWWRWQKLYLTSMPVTLAIVILFAASMNWG</sequence>
<protein>
    <submittedName>
        <fullName evidence="2">Uncharacterized protein</fullName>
    </submittedName>
</protein>
<evidence type="ECO:0000313" key="2">
    <source>
        <dbReference type="EMBL" id="TWH88896.1"/>
    </source>
</evidence>
<proteinExistence type="predicted"/>
<feature type="transmembrane region" description="Helical" evidence="1">
    <location>
        <begin position="12"/>
        <end position="39"/>
    </location>
</feature>
<keyword evidence="1" id="KW-0472">Membrane</keyword>
<keyword evidence="1" id="KW-0812">Transmembrane</keyword>
<dbReference type="AlphaFoldDB" id="A0A562K0I8"/>
<accession>A0A562K0I8</accession>
<gene>
    <name evidence="2" type="ORF">IQ35_03938</name>
</gene>
<evidence type="ECO:0000256" key="1">
    <source>
        <dbReference type="SAM" id="Phobius"/>
    </source>
</evidence>
<reference evidence="2 3" key="1">
    <citation type="journal article" date="2015" name="Stand. Genomic Sci.">
        <title>Genomic Encyclopedia of Bacterial and Archaeal Type Strains, Phase III: the genomes of soil and plant-associated and newly described type strains.</title>
        <authorList>
            <person name="Whitman W.B."/>
            <person name="Woyke T."/>
            <person name="Klenk H.P."/>
            <person name="Zhou Y."/>
            <person name="Lilburn T.G."/>
            <person name="Beck B.J."/>
            <person name="De Vos P."/>
            <person name="Vandamme P."/>
            <person name="Eisen J.A."/>
            <person name="Garrity G."/>
            <person name="Hugenholtz P."/>
            <person name="Kyrpides N.C."/>
        </authorList>
    </citation>
    <scope>NUCLEOTIDE SEQUENCE [LARGE SCALE GENOMIC DNA]</scope>
    <source>
        <strain evidence="2 3">CGMCC 1.7748</strain>
    </source>
</reference>